<comment type="similarity">
    <text evidence="2 6">Belongs to the UDP-glycosyltransferase family.</text>
</comment>
<dbReference type="EMBL" id="LNRQ01000008">
    <property type="protein sequence ID" value="KZM84525.1"/>
    <property type="molecule type" value="Genomic_DNA"/>
</dbReference>
<dbReference type="InterPro" id="IPR058980">
    <property type="entry name" value="Glyco_transf_N"/>
</dbReference>
<evidence type="ECO:0000256" key="6">
    <source>
        <dbReference type="RuleBase" id="RU003718"/>
    </source>
</evidence>
<dbReference type="SUPFAM" id="SSF53756">
    <property type="entry name" value="UDP-Glycosyltransferase/glycogen phosphorylase"/>
    <property type="match status" value="2"/>
</dbReference>
<dbReference type="PANTHER" id="PTHR11926">
    <property type="entry name" value="GLUCOSYL/GLUCURONOSYL TRANSFERASES"/>
    <property type="match status" value="1"/>
</dbReference>
<dbReference type="Pfam" id="PF00201">
    <property type="entry name" value="UDPGT"/>
    <property type="match status" value="1"/>
</dbReference>
<comment type="pathway">
    <text evidence="1">Secondary metabolite biosynthesis; terpenoid biosynthesis.</text>
</comment>
<dbReference type="AlphaFoldDB" id="A0A175YLR4"/>
<evidence type="ECO:0000256" key="1">
    <source>
        <dbReference type="ARBA" id="ARBA00004721"/>
    </source>
</evidence>
<evidence type="ECO:0000313" key="9">
    <source>
        <dbReference type="EMBL" id="KZM84525.1"/>
    </source>
</evidence>
<dbReference type="PROSITE" id="PS00375">
    <property type="entry name" value="UDPGT"/>
    <property type="match status" value="1"/>
</dbReference>
<dbReference type="Gramene" id="KZM84525">
    <property type="protein sequence ID" value="KZM84525"/>
    <property type="gene ID" value="DCAR_028053"/>
</dbReference>
<evidence type="ECO:0000256" key="5">
    <source>
        <dbReference type="ARBA" id="ARBA00023229"/>
    </source>
</evidence>
<dbReference type="FunFam" id="3.40.50.2000:FF:000065">
    <property type="entry name" value="Glycosyltransferase"/>
    <property type="match status" value="1"/>
</dbReference>
<dbReference type="GO" id="GO:0016114">
    <property type="term" value="P:terpenoid biosynthetic process"/>
    <property type="evidence" value="ECO:0007669"/>
    <property type="project" value="UniProtKB-UniPathway"/>
</dbReference>
<name>A0A175YLR4_DAUCS</name>
<organism evidence="9">
    <name type="scientific">Daucus carota subsp. sativus</name>
    <name type="common">Carrot</name>
    <dbReference type="NCBI Taxonomy" id="79200"/>
    <lineage>
        <taxon>Eukaryota</taxon>
        <taxon>Viridiplantae</taxon>
        <taxon>Streptophyta</taxon>
        <taxon>Embryophyta</taxon>
        <taxon>Tracheophyta</taxon>
        <taxon>Spermatophyta</taxon>
        <taxon>Magnoliopsida</taxon>
        <taxon>eudicotyledons</taxon>
        <taxon>Gunneridae</taxon>
        <taxon>Pentapetalae</taxon>
        <taxon>asterids</taxon>
        <taxon>campanulids</taxon>
        <taxon>Apiales</taxon>
        <taxon>Apiaceae</taxon>
        <taxon>Apioideae</taxon>
        <taxon>Scandiceae</taxon>
        <taxon>Daucinae</taxon>
        <taxon>Daucus</taxon>
        <taxon>Daucus sect. Daucus</taxon>
    </lineage>
</organism>
<dbReference type="EC" id="2.4.1.-" evidence="7"/>
<evidence type="ECO:0000256" key="7">
    <source>
        <dbReference type="RuleBase" id="RU362057"/>
    </source>
</evidence>
<reference evidence="9" key="1">
    <citation type="journal article" date="2016" name="Nat. Genet.">
        <title>A high-quality carrot genome assembly provides new insights into carotenoid accumulation and asterid genome evolution.</title>
        <authorList>
            <person name="Iorizzo M."/>
            <person name="Ellison S."/>
            <person name="Senalik D."/>
            <person name="Zeng P."/>
            <person name="Satapoomin P."/>
            <person name="Huang J."/>
            <person name="Bowman M."/>
            <person name="Iovene M."/>
            <person name="Sanseverino W."/>
            <person name="Cavagnaro P."/>
            <person name="Yildiz M."/>
            <person name="Macko-Podgorni A."/>
            <person name="Moranska E."/>
            <person name="Grzebelus E."/>
            <person name="Grzebelus D."/>
            <person name="Ashrafi H."/>
            <person name="Zheng Z."/>
            <person name="Cheng S."/>
            <person name="Spooner D."/>
            <person name="Van Deynze A."/>
            <person name="Simon P."/>
        </authorList>
    </citation>
    <scope>NUCLEOTIDE SEQUENCE [LARGE SCALE GENOMIC DNA]</scope>
    <source>
        <tissue evidence="9">Leaf</tissue>
    </source>
</reference>
<dbReference type="Pfam" id="PF26168">
    <property type="entry name" value="Glyco_transf_N"/>
    <property type="match status" value="1"/>
</dbReference>
<keyword evidence="5" id="KW-0414">Isoprene biosynthesis</keyword>
<sequence length="535" mass="59561">MDSSSRATEKHGHVVCIPYPAQSHIKSMLKMAKLLNSKGLSITFVNTEFNHKRFLKAGGLQSIESLPSFRFETIPDGLPPSDADATQDIPELCRSIIENRLLPSFQNLLTKLNAGNHKVSSILSDGFMPFTADVAHSVGIPIALLWPISACGFMGFYQFKNALERGLIPLKDESYLTNGYLDTIVDWIPGMADIPLGNLPSHIRITDTNELIFNFLMECTQRAANDASYLTNGYLDTIIDWIPGIPEIRLGDLPSHIRITDPNDFVFNFIVNSTQRATNGTANVLHTFDDLEEELVNAISSMFTTVYAIGPQQMLLNQIPSDQTERLKSIGYSLWKEETKCLEWLDSKEADSVVYVNFGSITVMSAEQLMEFGWGLANSNCSFIWIIRPDLIMGESTVTLGVEFLEAIKNRGLISGWCPQEDVLNHAAVGGFLTHGGWNSTIESISAGVPMLCWPFFGDQTINCKYMCDWECGMEIRNDCTRDDVEKLVRLLMDGVEGKKMRNKALEWKGMAEKACASDGSSSNNLDKLVLHLKN</sequence>
<dbReference type="CDD" id="cd03784">
    <property type="entry name" value="GT1_Gtf-like"/>
    <property type="match status" value="1"/>
</dbReference>
<dbReference type="InterPro" id="IPR002213">
    <property type="entry name" value="UDP_glucos_trans"/>
</dbReference>
<keyword evidence="4 6" id="KW-0808">Transferase</keyword>
<evidence type="ECO:0000256" key="2">
    <source>
        <dbReference type="ARBA" id="ARBA00009995"/>
    </source>
</evidence>
<proteinExistence type="inferred from homology"/>
<dbReference type="UniPathway" id="UPA00213"/>
<evidence type="ECO:0000256" key="3">
    <source>
        <dbReference type="ARBA" id="ARBA00022676"/>
    </source>
</evidence>
<dbReference type="InterPro" id="IPR035595">
    <property type="entry name" value="UDP_glycos_trans_CS"/>
</dbReference>
<comment type="caution">
    <text evidence="9">The sequence shown here is derived from an EMBL/GenBank/DDBJ whole genome shotgun (WGS) entry which is preliminary data.</text>
</comment>
<evidence type="ECO:0000259" key="8">
    <source>
        <dbReference type="Pfam" id="PF26168"/>
    </source>
</evidence>
<accession>A0A175YLR4</accession>
<dbReference type="FunFam" id="3.40.50.2000:FF:000027">
    <property type="entry name" value="Glycosyltransferase"/>
    <property type="match status" value="1"/>
</dbReference>
<protein>
    <recommendedName>
        <fullName evidence="7">Glycosyltransferase</fullName>
        <ecNumber evidence="7">2.4.1.-</ecNumber>
    </recommendedName>
</protein>
<feature type="domain" description="Glycosyltransferase N-terminal" evidence="8">
    <location>
        <begin position="14"/>
        <end position="135"/>
    </location>
</feature>
<evidence type="ECO:0000256" key="4">
    <source>
        <dbReference type="ARBA" id="ARBA00022679"/>
    </source>
</evidence>
<gene>
    <name evidence="9" type="ORF">DCAR_028053</name>
</gene>
<dbReference type="GO" id="GO:0080044">
    <property type="term" value="F:quercetin 7-O-glucosyltransferase activity"/>
    <property type="evidence" value="ECO:0007669"/>
    <property type="project" value="TreeGrafter"/>
</dbReference>
<dbReference type="OMA" id="NASHNIF"/>
<dbReference type="GO" id="GO:0080043">
    <property type="term" value="F:quercetin 3-O-glucosyltransferase activity"/>
    <property type="evidence" value="ECO:0007669"/>
    <property type="project" value="TreeGrafter"/>
</dbReference>
<keyword evidence="3 6" id="KW-0328">Glycosyltransferase</keyword>
<dbReference type="Gene3D" id="3.40.50.2000">
    <property type="entry name" value="Glycogen Phosphorylase B"/>
    <property type="match status" value="3"/>
</dbReference>
<dbReference type="PANTHER" id="PTHR11926:SF1551">
    <property type="entry name" value="GLYCOSYLTRANSFERASE"/>
    <property type="match status" value="1"/>
</dbReference>